<sequence length="251" mass="27229">MASSPSSSFSISMAKPSNPFFLHPGDSLGIVLVTQSLNGDNYHLWSRSMHMALSTKNKLGFVHGSVLKPSNLTDPTLASWIQCNNMPVLKKERLVCKHCGLVGHVIEKCFKLHGFPPGYKFKPRQQSMANQVVSNNTSSVASPFSLTESQYQQLLAMLQSSEHAMSSAISQHTANAVSFVQISDLPLPTSPQLNTDLEPVQSSIDSLPIRKSSRLRGAPGYLEHYYCNSLTAYSSSNSTSYVHIPAGSGAA</sequence>
<evidence type="ECO:0000313" key="3">
    <source>
        <dbReference type="Proteomes" id="UP000619265"/>
    </source>
</evidence>
<dbReference type="Pfam" id="PF14244">
    <property type="entry name" value="Retrotran_gag_3"/>
    <property type="match status" value="1"/>
</dbReference>
<dbReference type="AlphaFoldDB" id="A0A833XFF1"/>
<dbReference type="EMBL" id="LIHL02000007">
    <property type="protein sequence ID" value="KAF5465199.1"/>
    <property type="molecule type" value="Genomic_DNA"/>
</dbReference>
<protein>
    <recommendedName>
        <fullName evidence="1">Retrotransposon Copia-like N-terminal domain-containing protein</fullName>
    </recommendedName>
</protein>
<organism evidence="2 3">
    <name type="scientific">Juglans regia</name>
    <name type="common">English walnut</name>
    <dbReference type="NCBI Taxonomy" id="51240"/>
    <lineage>
        <taxon>Eukaryota</taxon>
        <taxon>Viridiplantae</taxon>
        <taxon>Streptophyta</taxon>
        <taxon>Embryophyta</taxon>
        <taxon>Tracheophyta</taxon>
        <taxon>Spermatophyta</taxon>
        <taxon>Magnoliopsida</taxon>
        <taxon>eudicotyledons</taxon>
        <taxon>Gunneridae</taxon>
        <taxon>Pentapetalae</taxon>
        <taxon>rosids</taxon>
        <taxon>fabids</taxon>
        <taxon>Fagales</taxon>
        <taxon>Juglandaceae</taxon>
        <taxon>Juglans</taxon>
    </lineage>
</organism>
<dbReference type="PANTHER" id="PTHR37610:SF97">
    <property type="entry name" value="RETROTRANSPOSON GAG DOMAIN-CONTAINING PROTEIN"/>
    <property type="match status" value="1"/>
</dbReference>
<proteinExistence type="predicted"/>
<dbReference type="Proteomes" id="UP000619265">
    <property type="component" value="Unassembled WGS sequence"/>
</dbReference>
<comment type="caution">
    <text evidence="2">The sequence shown here is derived from an EMBL/GenBank/DDBJ whole genome shotgun (WGS) entry which is preliminary data.</text>
</comment>
<dbReference type="InterPro" id="IPR029472">
    <property type="entry name" value="Copia-like_N"/>
</dbReference>
<accession>A0A833XFF1</accession>
<feature type="domain" description="Retrotransposon Copia-like N-terminal" evidence="1">
    <location>
        <begin position="23"/>
        <end position="70"/>
    </location>
</feature>
<reference evidence="2" key="1">
    <citation type="submission" date="2015-10" db="EMBL/GenBank/DDBJ databases">
        <authorList>
            <person name="Martinez-Garcia P.J."/>
            <person name="Crepeau M.W."/>
            <person name="Puiu D."/>
            <person name="Gonzalez-Ibeas D."/>
            <person name="Whalen J."/>
            <person name="Stevens K."/>
            <person name="Paul R."/>
            <person name="Butterfield T."/>
            <person name="Britton M."/>
            <person name="Reagan R."/>
            <person name="Chakraborty S."/>
            <person name="Walawage S.L."/>
            <person name="Vasquez-Gross H.A."/>
            <person name="Cardeno C."/>
            <person name="Famula R."/>
            <person name="Pratt K."/>
            <person name="Kuruganti S."/>
            <person name="Aradhya M.K."/>
            <person name="Leslie C.A."/>
            <person name="Dandekar A.M."/>
            <person name="Salzberg S.L."/>
            <person name="Wegrzyn J.L."/>
            <person name="Langley C.H."/>
            <person name="Neale D.B."/>
        </authorList>
    </citation>
    <scope>NUCLEOTIDE SEQUENCE</scope>
    <source>
        <tissue evidence="2">Leaves</tissue>
    </source>
</reference>
<gene>
    <name evidence="2" type="ORF">F2P56_015226</name>
</gene>
<dbReference type="Gramene" id="Jr07_15910_p1">
    <property type="protein sequence ID" value="cds.Jr07_15910_p1"/>
    <property type="gene ID" value="Jr07_15910"/>
</dbReference>
<evidence type="ECO:0000259" key="1">
    <source>
        <dbReference type="Pfam" id="PF14244"/>
    </source>
</evidence>
<evidence type="ECO:0000313" key="2">
    <source>
        <dbReference type="EMBL" id="KAF5465199.1"/>
    </source>
</evidence>
<dbReference type="PANTHER" id="PTHR37610">
    <property type="entry name" value="CCHC-TYPE DOMAIN-CONTAINING PROTEIN"/>
    <property type="match status" value="1"/>
</dbReference>
<name>A0A833XFF1_JUGRE</name>
<reference evidence="2" key="2">
    <citation type="submission" date="2020-03" db="EMBL/GenBank/DDBJ databases">
        <title>Walnut 2.0.</title>
        <authorList>
            <person name="Marrano A."/>
            <person name="Britton M."/>
            <person name="Zimin A.V."/>
            <person name="Zaini P.A."/>
            <person name="Workman R."/>
            <person name="Puiu D."/>
            <person name="Bianco L."/>
            <person name="Allen B.J."/>
            <person name="Troggio M."/>
            <person name="Leslie C.A."/>
            <person name="Timp W."/>
            <person name="Dendekar A."/>
            <person name="Salzberg S.L."/>
            <person name="Neale D.B."/>
        </authorList>
    </citation>
    <scope>NUCLEOTIDE SEQUENCE</scope>
    <source>
        <tissue evidence="2">Leaves</tissue>
    </source>
</reference>